<comment type="caution">
    <text evidence="1">The sequence shown here is derived from an EMBL/GenBank/DDBJ whole genome shotgun (WGS) entry which is preliminary data.</text>
</comment>
<dbReference type="InterPro" id="IPR017853">
    <property type="entry name" value="GH"/>
</dbReference>
<evidence type="ECO:0008006" key="3">
    <source>
        <dbReference type="Google" id="ProtNLM"/>
    </source>
</evidence>
<reference evidence="1 2" key="1">
    <citation type="journal article" date="2016" name="Nat. Commun.">
        <title>Thousands of microbial genomes shed light on interconnected biogeochemical processes in an aquifer system.</title>
        <authorList>
            <person name="Anantharaman K."/>
            <person name="Brown C.T."/>
            <person name="Hug L.A."/>
            <person name="Sharon I."/>
            <person name="Castelle C.J."/>
            <person name="Probst A.J."/>
            <person name="Thomas B.C."/>
            <person name="Singh A."/>
            <person name="Wilkins M.J."/>
            <person name="Karaoz U."/>
            <person name="Brodie E.L."/>
            <person name="Williams K.H."/>
            <person name="Hubbard S.S."/>
            <person name="Banfield J.F."/>
        </authorList>
    </citation>
    <scope>NUCLEOTIDE SEQUENCE [LARGE SCALE GENOMIC DNA]</scope>
</reference>
<dbReference type="EMBL" id="MHCL01000003">
    <property type="protein sequence ID" value="OGY22450.1"/>
    <property type="molecule type" value="Genomic_DNA"/>
</dbReference>
<evidence type="ECO:0000313" key="2">
    <source>
        <dbReference type="Proteomes" id="UP000176723"/>
    </source>
</evidence>
<dbReference type="STRING" id="1797593.A3A65_04835"/>
<evidence type="ECO:0000313" key="1">
    <source>
        <dbReference type="EMBL" id="OGY22450.1"/>
    </source>
</evidence>
<dbReference type="InterPro" id="IPR008969">
    <property type="entry name" value="CarboxyPept-like_regulatory"/>
</dbReference>
<dbReference type="SUPFAM" id="SSF49464">
    <property type="entry name" value="Carboxypeptidase regulatory domain-like"/>
    <property type="match status" value="1"/>
</dbReference>
<organism evidence="1 2">
    <name type="scientific">Candidatus Chisholmbacteria bacterium RIFCSPLOWO2_01_FULL_49_14</name>
    <dbReference type="NCBI Taxonomy" id="1797593"/>
    <lineage>
        <taxon>Bacteria</taxon>
        <taxon>Candidatus Chisholmiibacteriota</taxon>
    </lineage>
</organism>
<accession>A0A1G1W4C9</accession>
<dbReference type="SUPFAM" id="SSF51445">
    <property type="entry name" value="(Trans)glycosidases"/>
    <property type="match status" value="1"/>
</dbReference>
<protein>
    <recommendedName>
        <fullName evidence="3">Glycoside hydrolase family 5 domain-containing protein</fullName>
    </recommendedName>
</protein>
<name>A0A1G1W4C9_9BACT</name>
<dbReference type="AlphaFoldDB" id="A0A1G1W4C9"/>
<gene>
    <name evidence="1" type="ORF">A3A65_04835</name>
</gene>
<proteinExistence type="predicted"/>
<dbReference type="Proteomes" id="UP000176723">
    <property type="component" value="Unassembled WGS sequence"/>
</dbReference>
<sequence length="426" mass="48371">MKSGMRTLMKKTVSLLPFLLVTMALLLFISQRRTRNAETSQQYGWWQIQSIDTMKYARDPSRAKLEDPTFDRMIDQQVRAIAGTGATHVAIGTPYDEEFVPMLRRWVAAARRHGLNVWFRGNFSGWERWFDYPRISREDHIRATGRFIREHPDLFRDGDIFTPCPECENGGPGDPRRTGDDQGHRKFLIELHETAVQSFEAIGKDVESGYFSMNGDVARLIMDWETTEDLGGVVVIDHYVASPKRLREDIIEIAERSGGRIILGEFGAPILDLHGAMDEAEQADWISDALSEVSGIPELIGVNYWTSVGGSTAIWESDGTAHQSVDTLSGFYRPAIAQGRITNEIGQPIGNAIVTNTYRSTISDNRGRFLLAYTQDTQELSIQATDYRQSNILIGETDEDLNIRLIRESEPLWFKVIKFLKLRLMF</sequence>